<sequence>MPEAQMQSARALASQAVQSELDGEHGDALSSYIEASKRCLDVLRTSKDSPQDEKDQIKQLASRLLKRAERLKSAQPNLRINDINGGLNESSEIDCLASTSLNPLPNPKLSELQVEFGAQYRRCTYPIFDATTPVRGGEICQGECTDCSFVASLECAAEYDALWGTQLAHGALYPRNEHGPCASTTGVYQVRFHLNGCTSEVIIDDNLPMNSNDELLCASIKQNRKQQWQALLEKAFLCVHRSSYDFSGSTATSDLYTLTGWIPEQISIHDAKFQRESTWNRLFHAWKNGQCLLSAGTGADVEVMTSENLQSLTTLHCYAITALSDDNDQRLVTLINPWKTIQYPSVEPQISSGVPAKELLLYSWEEFCAAFDTLGVNWNPESYHQSKTVHGSWNQSYNEGVRTDHASTAQCDRYELYVAACDQDVLVHLERHQDVQEPGKTHYIALHAFDNQDRIKLMHMEYGGELGVYVDERHTLLRLPSRSSARYYTLMASRHGDDHRPFPAYTLKVWSNADARLTRLSDTQIHRSTLYGAWQGRGGHERSGDFRHNPQFLVNVPVTSNALETVLFRVTTQMNLPMRILLLRGKDRVCSADDKLVIAKSQAYQRGLSICSIPSIQPGQYVAVVSSFQPTDAEFALTVESSCSLNVIALPAEGVGLYHRYGSNHKQYTLKLERNASLEIFMSGHDPHDLHVALYDDHQCWGSATSPARSSTCVALKTQWIPAGEYTIEAGSLTDQHHVDVYSTQPIHLRSL</sequence>
<reference evidence="10" key="1">
    <citation type="submission" date="2023-02" db="EMBL/GenBank/DDBJ databases">
        <title>Mating type loci evolution in Malassezia.</title>
        <authorList>
            <person name="Coelho M.A."/>
        </authorList>
    </citation>
    <scope>NUCLEOTIDE SEQUENCE</scope>
    <source>
        <strain evidence="10">CBS 14136</strain>
    </source>
</reference>
<dbReference type="Gene3D" id="1.20.58.80">
    <property type="entry name" value="Phosphotransferase system, lactose/cellobiose-type IIA subunit"/>
    <property type="match status" value="1"/>
</dbReference>
<comment type="similarity">
    <text evidence="1">Belongs to the peptidase C2 family. PalB/RIM13 subfamily.</text>
</comment>
<dbReference type="PANTHER" id="PTHR46143:SF1">
    <property type="entry name" value="CALPAIN-7"/>
    <property type="match status" value="1"/>
</dbReference>
<dbReference type="Gene3D" id="3.90.70.10">
    <property type="entry name" value="Cysteine proteinases"/>
    <property type="match status" value="1"/>
</dbReference>
<dbReference type="SMART" id="SM00745">
    <property type="entry name" value="MIT"/>
    <property type="match status" value="1"/>
</dbReference>
<dbReference type="SMART" id="SM00230">
    <property type="entry name" value="CysPc"/>
    <property type="match status" value="1"/>
</dbReference>
<dbReference type="InterPro" id="IPR001300">
    <property type="entry name" value="Peptidase_C2_calpain_cat"/>
</dbReference>
<organism evidence="10 11">
    <name type="scientific">Malassezia psittaci</name>
    <dbReference type="NCBI Taxonomy" id="1821823"/>
    <lineage>
        <taxon>Eukaryota</taxon>
        <taxon>Fungi</taxon>
        <taxon>Dikarya</taxon>
        <taxon>Basidiomycota</taxon>
        <taxon>Ustilaginomycotina</taxon>
        <taxon>Malasseziomycetes</taxon>
        <taxon>Malasseziales</taxon>
        <taxon>Malasseziaceae</taxon>
        <taxon>Malassezia</taxon>
    </lineage>
</organism>
<feature type="domain" description="Peptidase C2 calpain" evidence="8">
    <location>
        <begin position="524"/>
        <end position="648"/>
    </location>
</feature>
<dbReference type="InterPro" id="IPR007330">
    <property type="entry name" value="MIT_dom"/>
</dbReference>
<evidence type="ECO:0000256" key="4">
    <source>
        <dbReference type="ARBA" id="ARBA00022807"/>
    </source>
</evidence>
<dbReference type="InterPro" id="IPR022683">
    <property type="entry name" value="Calpain_III"/>
</dbReference>
<evidence type="ECO:0000256" key="5">
    <source>
        <dbReference type="PIRSR" id="PIRSR622684-1"/>
    </source>
</evidence>
<feature type="active site" evidence="5">
    <location>
        <position position="316"/>
    </location>
</feature>
<name>A0AAF0FBJ4_9BASI</name>
<dbReference type="AlphaFoldDB" id="A0AAF0FBJ4"/>
<dbReference type="GO" id="GO:0004198">
    <property type="term" value="F:calcium-dependent cysteine-type endopeptidase activity"/>
    <property type="evidence" value="ECO:0007669"/>
    <property type="project" value="InterPro"/>
</dbReference>
<dbReference type="InterPro" id="IPR038765">
    <property type="entry name" value="Papain-like_cys_pep_sf"/>
</dbReference>
<dbReference type="Proteomes" id="UP001214628">
    <property type="component" value="Chromosome 4"/>
</dbReference>
<gene>
    <name evidence="10" type="primary">RIM13</name>
    <name evidence="10" type="ORF">MPSI1_002918</name>
</gene>
<feature type="domain" description="Calpain catalytic" evidence="7">
    <location>
        <begin position="83"/>
        <end position="387"/>
    </location>
</feature>
<evidence type="ECO:0000256" key="1">
    <source>
        <dbReference type="ARBA" id="ARBA00010193"/>
    </source>
</evidence>
<dbReference type="SUPFAM" id="SSF49758">
    <property type="entry name" value="Calpain large subunit, middle domain (domain III)"/>
    <property type="match status" value="2"/>
</dbReference>
<dbReference type="SUPFAM" id="SSF116846">
    <property type="entry name" value="MIT domain"/>
    <property type="match status" value="1"/>
</dbReference>
<feature type="region of interest" description="Disordered" evidence="6">
    <location>
        <begin position="1"/>
        <end position="20"/>
    </location>
</feature>
<evidence type="ECO:0000256" key="3">
    <source>
        <dbReference type="ARBA" id="ARBA00022801"/>
    </source>
</evidence>
<keyword evidence="3" id="KW-0378">Hydrolase</keyword>
<protein>
    <submittedName>
        <fullName evidence="10">Cysteine protease</fullName>
    </submittedName>
</protein>
<evidence type="ECO:0000259" key="9">
    <source>
        <dbReference type="SMART" id="SM00745"/>
    </source>
</evidence>
<evidence type="ECO:0000313" key="11">
    <source>
        <dbReference type="Proteomes" id="UP001214628"/>
    </source>
</evidence>
<dbReference type="InterPro" id="IPR036213">
    <property type="entry name" value="Calpain_III_sf"/>
</dbReference>
<dbReference type="PRINTS" id="PR00704">
    <property type="entry name" value="CALPAIN"/>
</dbReference>
<evidence type="ECO:0000313" key="10">
    <source>
        <dbReference type="EMBL" id="WFD44252.1"/>
    </source>
</evidence>
<dbReference type="Pfam" id="PF00648">
    <property type="entry name" value="Peptidase_C2"/>
    <property type="match status" value="1"/>
</dbReference>
<evidence type="ECO:0000256" key="6">
    <source>
        <dbReference type="SAM" id="MobiDB-lite"/>
    </source>
</evidence>
<dbReference type="Gene3D" id="2.60.120.380">
    <property type="match status" value="1"/>
</dbReference>
<feature type="domain" description="MIT" evidence="9">
    <location>
        <begin position="2"/>
        <end position="82"/>
    </location>
</feature>
<dbReference type="EMBL" id="CP118378">
    <property type="protein sequence ID" value="WFD44252.1"/>
    <property type="molecule type" value="Genomic_DNA"/>
</dbReference>
<dbReference type="SMART" id="SM00720">
    <property type="entry name" value="calpain_III"/>
    <property type="match status" value="1"/>
</dbReference>
<keyword evidence="11" id="KW-1185">Reference proteome</keyword>
<proteinExistence type="inferred from homology"/>
<dbReference type="PANTHER" id="PTHR46143">
    <property type="entry name" value="CALPAIN-7"/>
    <property type="match status" value="1"/>
</dbReference>
<evidence type="ECO:0000259" key="7">
    <source>
        <dbReference type="SMART" id="SM00230"/>
    </source>
</evidence>
<dbReference type="InterPro" id="IPR036181">
    <property type="entry name" value="MIT_dom_sf"/>
</dbReference>
<feature type="active site" evidence="5">
    <location>
        <position position="147"/>
    </location>
</feature>
<dbReference type="InterPro" id="IPR051297">
    <property type="entry name" value="PalB/RIM13"/>
</dbReference>
<dbReference type="Pfam" id="PF04212">
    <property type="entry name" value="MIT"/>
    <property type="match status" value="1"/>
</dbReference>
<dbReference type="SUPFAM" id="SSF54001">
    <property type="entry name" value="Cysteine proteinases"/>
    <property type="match status" value="1"/>
</dbReference>
<evidence type="ECO:0000259" key="8">
    <source>
        <dbReference type="SMART" id="SM00720"/>
    </source>
</evidence>
<accession>A0AAF0FBJ4</accession>
<dbReference type="InterPro" id="IPR022684">
    <property type="entry name" value="Calpain_cysteine_protease"/>
</dbReference>
<dbReference type="GO" id="GO:0006508">
    <property type="term" value="P:proteolysis"/>
    <property type="evidence" value="ECO:0007669"/>
    <property type="project" value="UniProtKB-KW"/>
</dbReference>
<evidence type="ECO:0000256" key="2">
    <source>
        <dbReference type="ARBA" id="ARBA00022670"/>
    </source>
</evidence>
<keyword evidence="2 10" id="KW-0645">Protease</keyword>
<keyword evidence="4" id="KW-0788">Thiol protease</keyword>
<feature type="active site" evidence="5">
    <location>
        <position position="336"/>
    </location>
</feature>